<comment type="caution">
    <text evidence="2">The sequence shown here is derived from an EMBL/GenBank/DDBJ whole genome shotgun (WGS) entry which is preliminary data.</text>
</comment>
<gene>
    <name evidence="2" type="ORF">DPF_0081</name>
</gene>
<sequence length="276" mass="31188">MLKRLSSMYFAFWAITALVLWMGLGALLASKGGPYYDLFKELNEQMIATWLVRDAQDQPIIAGWFAGLCLIAGALLLNTGLCIWQRIVPMFHAGRMSRNLLAVMHILVILVMLGHGLSMIVGDKYANKVMFPGQTIAFGDGYTLRMDSLVFVDDPTLLRLPQHDKHMKMTRDAVHMQDNQVTLTLSKNNQVIARPQVKIMEPFDHGSLHVVLKTFVWPKNKNHVGAVMIIVRNPLATLFFIIYALMIATLGWYVIITWKKPLSRRHANQLTQTAAT</sequence>
<feature type="transmembrane region" description="Helical" evidence="1">
    <location>
        <begin position="235"/>
        <end position="256"/>
    </location>
</feature>
<dbReference type="AlphaFoldDB" id="A0A194ADI0"/>
<name>A0A194ADI0_9BACT</name>
<protein>
    <recommendedName>
        <fullName evidence="4">ResB-like domain-containing protein</fullName>
    </recommendedName>
</protein>
<dbReference type="Proteomes" id="UP000095200">
    <property type="component" value="Unassembled WGS sequence"/>
</dbReference>
<evidence type="ECO:0000256" key="1">
    <source>
        <dbReference type="SAM" id="Phobius"/>
    </source>
</evidence>
<dbReference type="RefSeq" id="WP_069856846.1">
    <property type="nucleotide sequence ID" value="NZ_BDFE01000004.1"/>
</dbReference>
<reference evidence="3" key="1">
    <citation type="submission" date="2016-06" db="EMBL/GenBank/DDBJ databases">
        <title>Draft genome sequence of Desulfoplanes formicivorans strain Pf12B.</title>
        <authorList>
            <person name="Watanabe M."/>
            <person name="Kojima H."/>
            <person name="Fukui M."/>
        </authorList>
    </citation>
    <scope>NUCLEOTIDE SEQUENCE [LARGE SCALE GENOMIC DNA]</scope>
    <source>
        <strain evidence="3">Pf12B</strain>
    </source>
</reference>
<keyword evidence="3" id="KW-1185">Reference proteome</keyword>
<dbReference type="EMBL" id="BDFE01000004">
    <property type="protein sequence ID" value="GAU07403.1"/>
    <property type="molecule type" value="Genomic_DNA"/>
</dbReference>
<dbReference type="STRING" id="1592317.DPF_0081"/>
<keyword evidence="1" id="KW-0472">Membrane</keyword>
<evidence type="ECO:0000313" key="3">
    <source>
        <dbReference type="Proteomes" id="UP000095200"/>
    </source>
</evidence>
<proteinExistence type="predicted"/>
<feature type="transmembrane region" description="Helical" evidence="1">
    <location>
        <begin position="100"/>
        <end position="121"/>
    </location>
</feature>
<evidence type="ECO:0000313" key="2">
    <source>
        <dbReference type="EMBL" id="GAU07403.1"/>
    </source>
</evidence>
<feature type="transmembrane region" description="Helical" evidence="1">
    <location>
        <begin position="61"/>
        <end position="88"/>
    </location>
</feature>
<dbReference type="OrthoDB" id="5421452at2"/>
<keyword evidence="1" id="KW-1133">Transmembrane helix</keyword>
<evidence type="ECO:0008006" key="4">
    <source>
        <dbReference type="Google" id="ProtNLM"/>
    </source>
</evidence>
<keyword evidence="1" id="KW-0812">Transmembrane</keyword>
<organism evidence="2 3">
    <name type="scientific">Desulfoplanes formicivorans</name>
    <dbReference type="NCBI Taxonomy" id="1592317"/>
    <lineage>
        <taxon>Bacteria</taxon>
        <taxon>Pseudomonadati</taxon>
        <taxon>Thermodesulfobacteriota</taxon>
        <taxon>Desulfovibrionia</taxon>
        <taxon>Desulfovibrionales</taxon>
        <taxon>Desulfoplanaceae</taxon>
        <taxon>Desulfoplanes</taxon>
    </lineage>
</organism>
<accession>A0A194ADI0</accession>